<dbReference type="SUPFAM" id="SSF50156">
    <property type="entry name" value="PDZ domain-like"/>
    <property type="match status" value="1"/>
</dbReference>
<dbReference type="InterPro" id="IPR019749">
    <property type="entry name" value="Band_41_domain"/>
</dbReference>
<protein>
    <recommendedName>
        <fullName evidence="1">PDZ domain-containing protein</fullName>
    </recommendedName>
</protein>
<dbReference type="AlphaFoldDB" id="A0A2J8ILV5"/>
<dbReference type="Gene3D" id="3.10.20.90">
    <property type="entry name" value="Phosphatidylinositol 3-kinase Catalytic Subunit, Chain A, domain 1"/>
    <property type="match status" value="1"/>
</dbReference>
<dbReference type="Gene3D" id="2.30.42.10">
    <property type="match status" value="1"/>
</dbReference>
<dbReference type="SMART" id="SM00295">
    <property type="entry name" value="B41"/>
    <property type="match status" value="1"/>
</dbReference>
<dbReference type="InterPro" id="IPR035963">
    <property type="entry name" value="FERM_2"/>
</dbReference>
<accession>A0A2J8ILV5</accession>
<organism evidence="2 3">
    <name type="scientific">Pan troglodytes</name>
    <name type="common">Chimpanzee</name>
    <dbReference type="NCBI Taxonomy" id="9598"/>
    <lineage>
        <taxon>Eukaryota</taxon>
        <taxon>Metazoa</taxon>
        <taxon>Chordata</taxon>
        <taxon>Craniata</taxon>
        <taxon>Vertebrata</taxon>
        <taxon>Euteleostomi</taxon>
        <taxon>Mammalia</taxon>
        <taxon>Eutheria</taxon>
        <taxon>Euarchontoglires</taxon>
        <taxon>Primates</taxon>
        <taxon>Haplorrhini</taxon>
        <taxon>Catarrhini</taxon>
        <taxon>Hominidae</taxon>
        <taxon>Pan</taxon>
    </lineage>
</organism>
<dbReference type="FunFam" id="2.30.42.10:FF:000169">
    <property type="entry name" value="FERM and PDZ domain containing 3"/>
    <property type="match status" value="1"/>
</dbReference>
<evidence type="ECO:0000259" key="1">
    <source>
        <dbReference type="PROSITE" id="PS50106"/>
    </source>
</evidence>
<dbReference type="SUPFAM" id="SSF47031">
    <property type="entry name" value="Second domain of FERM"/>
    <property type="match status" value="1"/>
</dbReference>
<feature type="domain" description="PDZ" evidence="1">
    <location>
        <begin position="21"/>
        <end position="98"/>
    </location>
</feature>
<dbReference type="Gene3D" id="1.20.80.10">
    <property type="match status" value="1"/>
</dbReference>
<gene>
    <name evidence="2" type="ORF">CK820_G0055229</name>
</gene>
<comment type="caution">
    <text evidence="2">The sequence shown here is derived from an EMBL/GenBank/DDBJ whole genome shotgun (WGS) entry which is preliminary data.</text>
</comment>
<evidence type="ECO:0000313" key="2">
    <source>
        <dbReference type="EMBL" id="PNI11509.1"/>
    </source>
</evidence>
<dbReference type="CDD" id="cd06769">
    <property type="entry name" value="PDZ_FRMPD1_3_4-like"/>
    <property type="match status" value="1"/>
</dbReference>
<dbReference type="Pfam" id="PF21989">
    <property type="entry name" value="RA_2"/>
    <property type="match status" value="1"/>
</dbReference>
<dbReference type="PANTHER" id="PTHR46221">
    <property type="entry name" value="FERM AND PDZ DOMAIN-CONTAINING PROTEIN FAMILY MEMBER"/>
    <property type="match status" value="1"/>
</dbReference>
<dbReference type="InterPro" id="IPR019748">
    <property type="entry name" value="FERM_central"/>
</dbReference>
<evidence type="ECO:0000313" key="3">
    <source>
        <dbReference type="Proteomes" id="UP000236370"/>
    </source>
</evidence>
<reference evidence="2 3" key="1">
    <citation type="submission" date="2017-12" db="EMBL/GenBank/DDBJ databases">
        <title>High-resolution comparative analysis of great ape genomes.</title>
        <authorList>
            <person name="Pollen A."/>
            <person name="Hastie A."/>
            <person name="Hormozdiari F."/>
            <person name="Dougherty M."/>
            <person name="Liu R."/>
            <person name="Chaisson M."/>
            <person name="Hoppe E."/>
            <person name="Hill C."/>
            <person name="Pang A."/>
            <person name="Hillier L."/>
            <person name="Baker C."/>
            <person name="Armstrong J."/>
            <person name="Shendure J."/>
            <person name="Paten B."/>
            <person name="Wilson R."/>
            <person name="Chao H."/>
            <person name="Schneider V."/>
            <person name="Ventura M."/>
            <person name="Kronenberg Z."/>
            <person name="Murali S."/>
            <person name="Gordon D."/>
            <person name="Cantsilieris S."/>
            <person name="Munson K."/>
            <person name="Nelson B."/>
            <person name="Raja A."/>
            <person name="Underwood J."/>
            <person name="Diekhans M."/>
            <person name="Fiddes I."/>
            <person name="Haussler D."/>
            <person name="Eichler E."/>
        </authorList>
    </citation>
    <scope>NUCLEOTIDE SEQUENCE [LARGE SCALE GENOMIC DNA]</scope>
    <source>
        <strain evidence="2">Yerkes chimp pedigree #C0471</strain>
    </source>
</reference>
<dbReference type="CDD" id="cd14473">
    <property type="entry name" value="FERM_B-lobe"/>
    <property type="match status" value="1"/>
</dbReference>
<dbReference type="InterPro" id="IPR036034">
    <property type="entry name" value="PDZ_sf"/>
</dbReference>
<feature type="non-terminal residue" evidence="2">
    <location>
        <position position="332"/>
    </location>
</feature>
<dbReference type="PANTHER" id="PTHR46221:SF1">
    <property type="entry name" value="FERM AND PDZ DOMAIN-CONTAINING PROTEIN 3"/>
    <property type="match status" value="1"/>
</dbReference>
<dbReference type="InterPro" id="IPR001478">
    <property type="entry name" value="PDZ"/>
</dbReference>
<dbReference type="EMBL" id="NBAG03000722">
    <property type="protein sequence ID" value="PNI11509.1"/>
    <property type="molecule type" value="Genomic_DNA"/>
</dbReference>
<dbReference type="PROSITE" id="PS50106">
    <property type="entry name" value="PDZ"/>
    <property type="match status" value="1"/>
</dbReference>
<dbReference type="InterPro" id="IPR029071">
    <property type="entry name" value="Ubiquitin-like_domsf"/>
</dbReference>
<dbReference type="Proteomes" id="UP000236370">
    <property type="component" value="Unassembled WGS sequence"/>
</dbReference>
<proteinExistence type="predicted"/>
<name>A0A2J8ILV5_PANTR</name>
<sequence length="332" mass="37272">MQEESANDMECEQLPAEILRQVTVHRDPIYGFGFVAGSERPVVVRSVRPGGPSENKLLAGDQIVAINEEDVSEAPRERLIELIRSAKEFIVLTVLHTHQSPKSAFISAAKKAKLRSNPVKVRFSEQVAVGETDAKMMKKEALLLIPNVLKVFLENGQIKSFTFDGRTTVKDVMLTLQDRLSLRYIEHFALVLEYAGPEQNHKFLLLQDKQPLAYSRNDVIRERFGMDPKPEMLLGLAALHIYITVSATRPSQKISLKNVEKEWGLEPFLPPSLLQGIKEKNLRKSLSQQLKAHQTHPSCGTKGSAIQAKLQYLRILNELPTFTGVLFNTVGL</sequence>
<dbReference type="Pfam" id="PF00595">
    <property type="entry name" value="PDZ"/>
    <property type="match status" value="1"/>
</dbReference>
<dbReference type="SUPFAM" id="SSF54236">
    <property type="entry name" value="Ubiquitin-like"/>
    <property type="match status" value="1"/>
</dbReference>
<dbReference type="SMART" id="SM00228">
    <property type="entry name" value="PDZ"/>
    <property type="match status" value="1"/>
</dbReference>
<dbReference type="InterPro" id="IPR014352">
    <property type="entry name" value="FERM/acyl-CoA-bd_prot_sf"/>
</dbReference>
<dbReference type="Pfam" id="PF00373">
    <property type="entry name" value="FERM_M"/>
    <property type="match status" value="1"/>
</dbReference>